<organism evidence="1 2">
    <name type="scientific">Naematelia encephala</name>
    <dbReference type="NCBI Taxonomy" id="71784"/>
    <lineage>
        <taxon>Eukaryota</taxon>
        <taxon>Fungi</taxon>
        <taxon>Dikarya</taxon>
        <taxon>Basidiomycota</taxon>
        <taxon>Agaricomycotina</taxon>
        <taxon>Tremellomycetes</taxon>
        <taxon>Tremellales</taxon>
        <taxon>Naemateliaceae</taxon>
        <taxon>Naematelia</taxon>
    </lineage>
</organism>
<dbReference type="InterPro" id="IPR016197">
    <property type="entry name" value="Chromo-like_dom_sf"/>
</dbReference>
<evidence type="ECO:0000313" key="1">
    <source>
        <dbReference type="EMBL" id="ORY31072.1"/>
    </source>
</evidence>
<dbReference type="Gene3D" id="2.40.50.40">
    <property type="match status" value="1"/>
</dbReference>
<dbReference type="AlphaFoldDB" id="A0A1Y2B8B3"/>
<proteinExistence type="predicted"/>
<evidence type="ECO:0000313" key="2">
    <source>
        <dbReference type="Proteomes" id="UP000193986"/>
    </source>
</evidence>
<sequence length="202" mass="24162">MPTSTHSNESETHTVKKIVAYKVGEAGQDLWKVLWWNYGHKDDTWEPISQFNPPYHHIHIFHLKSSIPLPSSVTSTIPRDQELIEYDFSSDEEWDSEIVMEKEFWRKRRLQRKEEKKPKVLKGLVDYSSSEEEEEKVDPKEELKQKKRQLNSKLVLVKQYLEDVDRGKKHRKIVKAYQREMKQWEAWEAERDGLMAQLAQLK</sequence>
<protein>
    <recommendedName>
        <fullName evidence="3">Chromo domain-containing protein</fullName>
    </recommendedName>
</protein>
<dbReference type="SUPFAM" id="SSF54160">
    <property type="entry name" value="Chromo domain-like"/>
    <property type="match status" value="1"/>
</dbReference>
<accession>A0A1Y2B8B3</accession>
<dbReference type="EMBL" id="MCFC01000017">
    <property type="protein sequence ID" value="ORY31072.1"/>
    <property type="molecule type" value="Genomic_DNA"/>
</dbReference>
<reference evidence="1 2" key="1">
    <citation type="submission" date="2016-07" db="EMBL/GenBank/DDBJ databases">
        <title>Pervasive Adenine N6-methylation of Active Genes in Fungi.</title>
        <authorList>
            <consortium name="DOE Joint Genome Institute"/>
            <person name="Mondo S.J."/>
            <person name="Dannebaum R.O."/>
            <person name="Kuo R.C."/>
            <person name="Labutti K."/>
            <person name="Haridas S."/>
            <person name="Kuo A."/>
            <person name="Salamov A."/>
            <person name="Ahrendt S.R."/>
            <person name="Lipzen A."/>
            <person name="Sullivan W."/>
            <person name="Andreopoulos W.B."/>
            <person name="Clum A."/>
            <person name="Lindquist E."/>
            <person name="Daum C."/>
            <person name="Ramamoorthy G.K."/>
            <person name="Gryganskyi A."/>
            <person name="Culley D."/>
            <person name="Magnuson J.K."/>
            <person name="James T.Y."/>
            <person name="O'Malley M.A."/>
            <person name="Stajich J.E."/>
            <person name="Spatafora J.W."/>
            <person name="Visel A."/>
            <person name="Grigoriev I.V."/>
        </authorList>
    </citation>
    <scope>NUCLEOTIDE SEQUENCE [LARGE SCALE GENOMIC DNA]</scope>
    <source>
        <strain evidence="1 2">68-887.2</strain>
    </source>
</reference>
<gene>
    <name evidence="1" type="ORF">BCR39DRAFT_558424</name>
</gene>
<name>A0A1Y2B8B3_9TREE</name>
<dbReference type="InParanoid" id="A0A1Y2B8B3"/>
<comment type="caution">
    <text evidence="1">The sequence shown here is derived from an EMBL/GenBank/DDBJ whole genome shotgun (WGS) entry which is preliminary data.</text>
</comment>
<evidence type="ECO:0008006" key="3">
    <source>
        <dbReference type="Google" id="ProtNLM"/>
    </source>
</evidence>
<dbReference type="Proteomes" id="UP000193986">
    <property type="component" value="Unassembled WGS sequence"/>
</dbReference>
<keyword evidence="2" id="KW-1185">Reference proteome</keyword>